<accession>A0ABQ5DHI8</accession>
<name>A0ABQ5DHI8_9ASTR</name>
<protein>
    <submittedName>
        <fullName evidence="2">Uncharacterized protein</fullName>
    </submittedName>
</protein>
<feature type="compositionally biased region" description="Basic and acidic residues" evidence="1">
    <location>
        <begin position="10"/>
        <end position="34"/>
    </location>
</feature>
<feature type="region of interest" description="Disordered" evidence="1">
    <location>
        <begin position="1"/>
        <end position="61"/>
    </location>
</feature>
<comment type="caution">
    <text evidence="2">The sequence shown here is derived from an EMBL/GenBank/DDBJ whole genome shotgun (WGS) entry which is preliminary data.</text>
</comment>
<keyword evidence="3" id="KW-1185">Reference proteome</keyword>
<reference evidence="2" key="2">
    <citation type="submission" date="2022-01" db="EMBL/GenBank/DDBJ databases">
        <authorList>
            <person name="Yamashiro T."/>
            <person name="Shiraishi A."/>
            <person name="Satake H."/>
            <person name="Nakayama K."/>
        </authorList>
    </citation>
    <scope>NUCLEOTIDE SEQUENCE</scope>
</reference>
<evidence type="ECO:0000256" key="1">
    <source>
        <dbReference type="SAM" id="MobiDB-lite"/>
    </source>
</evidence>
<proteinExistence type="predicted"/>
<dbReference type="EMBL" id="BQNB010015123">
    <property type="protein sequence ID" value="GJT36279.1"/>
    <property type="molecule type" value="Genomic_DNA"/>
</dbReference>
<evidence type="ECO:0000313" key="3">
    <source>
        <dbReference type="Proteomes" id="UP001151760"/>
    </source>
</evidence>
<sequence>MYNDKFITGSDKDDSIKKDDSVKEKVKEEEETMKRKLGTRKKIKSKKRKLTSKSGKTASDTAKDDDELRLCLIIASDEDKEVDYEILDKKYPIIEWKSEYLNDIPEGFNRILWGDLMIMFNQSDEDEFWNAQQDWKVVCWKLHSSSGVHTLMTETGLVIHMLVENKYPLRKEVLSQMLELKLESEEDSTMALELIRFVKKQIAELEPDNSDGDEKDL</sequence>
<reference evidence="2" key="1">
    <citation type="journal article" date="2022" name="Int. J. Mol. Sci.">
        <title>Draft Genome of Tanacetum Coccineum: Genomic Comparison of Closely Related Tanacetum-Family Plants.</title>
        <authorList>
            <person name="Yamashiro T."/>
            <person name="Shiraishi A."/>
            <person name="Nakayama K."/>
            <person name="Satake H."/>
        </authorList>
    </citation>
    <scope>NUCLEOTIDE SEQUENCE</scope>
</reference>
<feature type="compositionally biased region" description="Basic residues" evidence="1">
    <location>
        <begin position="35"/>
        <end position="51"/>
    </location>
</feature>
<gene>
    <name evidence="2" type="ORF">Tco_0926698</name>
</gene>
<dbReference type="Proteomes" id="UP001151760">
    <property type="component" value="Unassembled WGS sequence"/>
</dbReference>
<evidence type="ECO:0000313" key="2">
    <source>
        <dbReference type="EMBL" id="GJT36279.1"/>
    </source>
</evidence>
<organism evidence="2 3">
    <name type="scientific">Tanacetum coccineum</name>
    <dbReference type="NCBI Taxonomy" id="301880"/>
    <lineage>
        <taxon>Eukaryota</taxon>
        <taxon>Viridiplantae</taxon>
        <taxon>Streptophyta</taxon>
        <taxon>Embryophyta</taxon>
        <taxon>Tracheophyta</taxon>
        <taxon>Spermatophyta</taxon>
        <taxon>Magnoliopsida</taxon>
        <taxon>eudicotyledons</taxon>
        <taxon>Gunneridae</taxon>
        <taxon>Pentapetalae</taxon>
        <taxon>asterids</taxon>
        <taxon>campanulids</taxon>
        <taxon>Asterales</taxon>
        <taxon>Asteraceae</taxon>
        <taxon>Asteroideae</taxon>
        <taxon>Anthemideae</taxon>
        <taxon>Anthemidinae</taxon>
        <taxon>Tanacetum</taxon>
    </lineage>
</organism>